<dbReference type="Proteomes" id="UP001597101">
    <property type="component" value="Unassembled WGS sequence"/>
</dbReference>
<comment type="caution">
    <text evidence="1">The sequence shown here is derived from an EMBL/GenBank/DDBJ whole genome shotgun (WGS) entry which is preliminary data.</text>
</comment>
<reference evidence="2" key="1">
    <citation type="journal article" date="2019" name="Int. J. Syst. Evol. Microbiol.">
        <title>The Global Catalogue of Microorganisms (GCM) 10K type strain sequencing project: providing services to taxonomists for standard genome sequencing and annotation.</title>
        <authorList>
            <consortium name="The Broad Institute Genomics Platform"/>
            <consortium name="The Broad Institute Genome Sequencing Center for Infectious Disease"/>
            <person name="Wu L."/>
            <person name="Ma J."/>
        </authorList>
    </citation>
    <scope>NUCLEOTIDE SEQUENCE [LARGE SCALE GENOMIC DNA]</scope>
    <source>
        <strain evidence="2">CCUG 60023</strain>
    </source>
</reference>
<dbReference type="EMBL" id="JBHTJV010000003">
    <property type="protein sequence ID" value="MFD0916072.1"/>
    <property type="molecule type" value="Genomic_DNA"/>
</dbReference>
<gene>
    <name evidence="1" type="ORF">ACFQ14_06595</name>
</gene>
<evidence type="ECO:0000313" key="2">
    <source>
        <dbReference type="Proteomes" id="UP001597101"/>
    </source>
</evidence>
<protein>
    <submittedName>
        <fullName evidence="1">Uncharacterized protein</fullName>
    </submittedName>
</protein>
<evidence type="ECO:0000313" key="1">
    <source>
        <dbReference type="EMBL" id="MFD0916072.1"/>
    </source>
</evidence>
<proteinExistence type="predicted"/>
<name>A0ABW3FER3_9HYPH</name>
<accession>A0ABW3FER3</accession>
<dbReference type="RefSeq" id="WP_377211907.1">
    <property type="nucleotide sequence ID" value="NZ_JBHTJV010000003.1"/>
</dbReference>
<organism evidence="1 2">
    <name type="scientific">Pseudahrensia aquimaris</name>
    <dbReference type="NCBI Taxonomy" id="744461"/>
    <lineage>
        <taxon>Bacteria</taxon>
        <taxon>Pseudomonadati</taxon>
        <taxon>Pseudomonadota</taxon>
        <taxon>Alphaproteobacteria</taxon>
        <taxon>Hyphomicrobiales</taxon>
        <taxon>Ahrensiaceae</taxon>
        <taxon>Pseudahrensia</taxon>
    </lineage>
</organism>
<keyword evidence="2" id="KW-1185">Reference proteome</keyword>
<sequence>MSYIEISSAPKQLSQEEVHDQFCEWMKTKLPCNAGRREFTRGRYMIRVATQETVPAIFDEFKRALAAREVTACLYIFNDYRFADGNSDTASAFKFLAEQMVGISRLPACALAHGAPLTNEVELLCPVTNQLTVFDDFECIAFCPQSNNLHDPLYDPLMATPFTAVNMSSDVYAFSRFVDDKARQSLGHPVHEESDIEKISKLFDTCVSSWHRLATSIIKNYEAITDTRKCPVHVTDDGQYWVAAHKDPAFAEQVKEPHKHELPELYARRITDEWLAWFRDGKAYNAGGLARDGVSL</sequence>